<sequence length="127" mass="13825">MVEESLNAASNASISYMMTLNTRSTAADQTLAARALCSPLGMGQSDRPSSALPPLHPFPPPPLSLPCPLSSPSRPEPPAHHETADWERETLIGGAAVLPDITSRTFNLKEHFRKINSKSTFYEDCDY</sequence>
<proteinExistence type="predicted"/>
<dbReference type="AlphaFoldDB" id="M7C711"/>
<dbReference type="EMBL" id="KB525581">
    <property type="protein sequence ID" value="EMP36337.1"/>
    <property type="molecule type" value="Genomic_DNA"/>
</dbReference>
<evidence type="ECO:0000313" key="3">
    <source>
        <dbReference type="Proteomes" id="UP000031443"/>
    </source>
</evidence>
<evidence type="ECO:0000313" key="2">
    <source>
        <dbReference type="EMBL" id="EMP36337.1"/>
    </source>
</evidence>
<accession>M7C711</accession>
<dbReference type="Proteomes" id="UP000031443">
    <property type="component" value="Unassembled WGS sequence"/>
</dbReference>
<evidence type="ECO:0000256" key="1">
    <source>
        <dbReference type="SAM" id="MobiDB-lite"/>
    </source>
</evidence>
<name>M7C711_CHEMY</name>
<organism evidence="2 3">
    <name type="scientific">Chelonia mydas</name>
    <name type="common">Green sea-turtle</name>
    <name type="synonym">Chelonia agassizi</name>
    <dbReference type="NCBI Taxonomy" id="8469"/>
    <lineage>
        <taxon>Eukaryota</taxon>
        <taxon>Metazoa</taxon>
        <taxon>Chordata</taxon>
        <taxon>Craniata</taxon>
        <taxon>Vertebrata</taxon>
        <taxon>Euteleostomi</taxon>
        <taxon>Archelosauria</taxon>
        <taxon>Testudinata</taxon>
        <taxon>Testudines</taxon>
        <taxon>Cryptodira</taxon>
        <taxon>Durocryptodira</taxon>
        <taxon>Americhelydia</taxon>
        <taxon>Chelonioidea</taxon>
        <taxon>Cheloniidae</taxon>
        <taxon>Chelonia</taxon>
    </lineage>
</organism>
<protein>
    <submittedName>
        <fullName evidence="2">Uncharacterized protein</fullName>
    </submittedName>
</protein>
<feature type="compositionally biased region" description="Pro residues" evidence="1">
    <location>
        <begin position="54"/>
        <end position="65"/>
    </location>
</feature>
<gene>
    <name evidence="2" type="ORF">UY3_06500</name>
</gene>
<keyword evidence="3" id="KW-1185">Reference proteome</keyword>
<reference evidence="3" key="1">
    <citation type="journal article" date="2013" name="Nat. Genet.">
        <title>The draft genomes of soft-shell turtle and green sea turtle yield insights into the development and evolution of the turtle-specific body plan.</title>
        <authorList>
            <person name="Wang Z."/>
            <person name="Pascual-Anaya J."/>
            <person name="Zadissa A."/>
            <person name="Li W."/>
            <person name="Niimura Y."/>
            <person name="Huang Z."/>
            <person name="Li C."/>
            <person name="White S."/>
            <person name="Xiong Z."/>
            <person name="Fang D."/>
            <person name="Wang B."/>
            <person name="Ming Y."/>
            <person name="Chen Y."/>
            <person name="Zheng Y."/>
            <person name="Kuraku S."/>
            <person name="Pignatelli M."/>
            <person name="Herrero J."/>
            <person name="Beal K."/>
            <person name="Nozawa M."/>
            <person name="Li Q."/>
            <person name="Wang J."/>
            <person name="Zhang H."/>
            <person name="Yu L."/>
            <person name="Shigenobu S."/>
            <person name="Wang J."/>
            <person name="Liu J."/>
            <person name="Flicek P."/>
            <person name="Searle S."/>
            <person name="Wang J."/>
            <person name="Kuratani S."/>
            <person name="Yin Y."/>
            <person name="Aken B."/>
            <person name="Zhang G."/>
            <person name="Irie N."/>
        </authorList>
    </citation>
    <scope>NUCLEOTIDE SEQUENCE [LARGE SCALE GENOMIC DNA]</scope>
</reference>
<feature type="region of interest" description="Disordered" evidence="1">
    <location>
        <begin position="39"/>
        <end position="84"/>
    </location>
</feature>